<dbReference type="SUPFAM" id="SSF51735">
    <property type="entry name" value="NAD(P)-binding Rossmann-fold domains"/>
    <property type="match status" value="1"/>
</dbReference>
<evidence type="ECO:0000256" key="1">
    <source>
        <dbReference type="ARBA" id="ARBA00004141"/>
    </source>
</evidence>
<proteinExistence type="inferred from homology"/>
<dbReference type="PANTHER" id="PTHR24322">
    <property type="entry name" value="PKSB"/>
    <property type="match status" value="1"/>
</dbReference>
<dbReference type="Pfam" id="PF00106">
    <property type="entry name" value="adh_short"/>
    <property type="match status" value="1"/>
</dbReference>
<dbReference type="eggNOG" id="KOG1201">
    <property type="taxonomic scope" value="Eukaryota"/>
</dbReference>
<evidence type="ECO:0000313" key="13">
    <source>
        <dbReference type="EMBL" id="EDW58323.1"/>
    </source>
</evidence>
<dbReference type="InterPro" id="IPR036291">
    <property type="entry name" value="NAD(P)-bd_dom_sf"/>
</dbReference>
<name>B4MB52_DROVI</name>
<dbReference type="PRINTS" id="PR00080">
    <property type="entry name" value="SDRFAMILY"/>
</dbReference>
<evidence type="ECO:0000256" key="4">
    <source>
        <dbReference type="ARBA" id="ARBA00022857"/>
    </source>
</evidence>
<dbReference type="PANTHER" id="PTHR24322:SF748">
    <property type="entry name" value="FI23927P1-RELATED"/>
    <property type="match status" value="1"/>
</dbReference>
<evidence type="ECO:0000256" key="12">
    <source>
        <dbReference type="RuleBase" id="RU000363"/>
    </source>
</evidence>
<evidence type="ECO:0000256" key="7">
    <source>
        <dbReference type="ARBA" id="ARBA00023098"/>
    </source>
</evidence>
<dbReference type="GO" id="GO:0005811">
    <property type="term" value="C:lipid droplet"/>
    <property type="evidence" value="ECO:0007669"/>
    <property type="project" value="TreeGrafter"/>
</dbReference>
<keyword evidence="14" id="KW-1185">Reference proteome</keyword>
<dbReference type="InParanoid" id="B4MB52"/>
<dbReference type="OrthoDB" id="6251714at2759"/>
<evidence type="ECO:0000256" key="2">
    <source>
        <dbReference type="ARBA" id="ARBA00006484"/>
    </source>
</evidence>
<dbReference type="PRINTS" id="PR00081">
    <property type="entry name" value="GDHRDH"/>
</dbReference>
<sequence length="321" mass="35487">MSLHSALIKLQASVALSVLLCATPLLLLAALVAKICESFYTFFVPSRKCFIGEVALVTGGAHGLGRAISLELAKMGCHMAIVDIDLQGAEETVKQISETFTVQAKAYKVNVANYTEVNELKSNIVNDLGPVTILVNNAGILLLNNSVEPEPNDVQRMIDVNLTSHFWTKCVFLPTMKQLRKGHIVSISSLSSIFSLPYNCPYSASKSGVCGHMKALRLELAFERQHNIHVCTVMPSFLQTNDEITKIAKNVRFNDFYPLISGPAAARRIVQGMLRGEREVLLPGIASIMYRALVLLPVSWQDNLFLLIANKQIHQFYKLRT</sequence>
<keyword evidence="5" id="KW-1133">Transmembrane helix</keyword>
<keyword evidence="3" id="KW-0812">Transmembrane</keyword>
<evidence type="ECO:0000256" key="11">
    <source>
        <dbReference type="ARBA" id="ARBA00082544"/>
    </source>
</evidence>
<keyword evidence="7" id="KW-0443">Lipid metabolism</keyword>
<protein>
    <recommendedName>
        <fullName evidence="10">Short-chain dehydrogenase/reductase 3</fullName>
    </recommendedName>
    <alternativeName>
        <fullName evidence="11">Retinal short-chain dehydrogenase/reductase 1</fullName>
    </alternativeName>
</protein>
<comment type="subcellular location">
    <subcellularLocation>
        <location evidence="1">Membrane</location>
        <topology evidence="1">Multi-pass membrane protein</topology>
    </subcellularLocation>
</comment>
<dbReference type="KEGG" id="dvi:6635093"/>
<dbReference type="EMBL" id="CH940656">
    <property type="protein sequence ID" value="EDW58323.1"/>
    <property type="molecule type" value="Genomic_DNA"/>
</dbReference>
<dbReference type="STRING" id="7244.B4MB52"/>
<dbReference type="OMA" id="NQKDIHV"/>
<dbReference type="Proteomes" id="UP000008792">
    <property type="component" value="Unassembled WGS sequence"/>
</dbReference>
<evidence type="ECO:0000256" key="8">
    <source>
        <dbReference type="ARBA" id="ARBA00023136"/>
    </source>
</evidence>
<dbReference type="GO" id="GO:0052650">
    <property type="term" value="F:all-trans-retinol dehydrogenase (NADP+) activity"/>
    <property type="evidence" value="ECO:0007669"/>
    <property type="project" value="UniProtKB-ARBA"/>
</dbReference>
<evidence type="ECO:0000256" key="10">
    <source>
        <dbReference type="ARBA" id="ARBA00068717"/>
    </source>
</evidence>
<dbReference type="InterPro" id="IPR002347">
    <property type="entry name" value="SDR_fam"/>
</dbReference>
<dbReference type="FunCoup" id="B4MB52">
    <property type="interactions" value="2"/>
</dbReference>
<dbReference type="Gene3D" id="3.40.50.720">
    <property type="entry name" value="NAD(P)-binding Rossmann-like Domain"/>
    <property type="match status" value="1"/>
</dbReference>
<evidence type="ECO:0000256" key="9">
    <source>
        <dbReference type="ARBA" id="ARBA00059620"/>
    </source>
</evidence>
<keyword evidence="8" id="KW-0472">Membrane</keyword>
<evidence type="ECO:0000256" key="6">
    <source>
        <dbReference type="ARBA" id="ARBA00023002"/>
    </source>
</evidence>
<organism evidence="13 14">
    <name type="scientific">Drosophila virilis</name>
    <name type="common">Fruit fly</name>
    <dbReference type="NCBI Taxonomy" id="7244"/>
    <lineage>
        <taxon>Eukaryota</taxon>
        <taxon>Metazoa</taxon>
        <taxon>Ecdysozoa</taxon>
        <taxon>Arthropoda</taxon>
        <taxon>Hexapoda</taxon>
        <taxon>Insecta</taxon>
        <taxon>Pterygota</taxon>
        <taxon>Neoptera</taxon>
        <taxon>Endopterygota</taxon>
        <taxon>Diptera</taxon>
        <taxon>Brachycera</taxon>
        <taxon>Muscomorpha</taxon>
        <taxon>Ephydroidea</taxon>
        <taxon>Drosophilidae</taxon>
        <taxon>Drosophila</taxon>
    </lineage>
</organism>
<accession>B4MB52</accession>
<keyword evidence="6 13" id="KW-0560">Oxidoreductase</keyword>
<dbReference type="FunFam" id="3.40.50.720:FF:000131">
    <property type="entry name" value="Short-chain dehydrogenase/reductase 3"/>
    <property type="match status" value="1"/>
</dbReference>
<keyword evidence="4" id="KW-0521">NADP</keyword>
<comment type="function">
    <text evidence="9">Catalyzes the reduction of all-trans-retinal to all-trans-retinol in the presence of NADPH.</text>
</comment>
<dbReference type="GO" id="GO:0016020">
    <property type="term" value="C:membrane"/>
    <property type="evidence" value="ECO:0007669"/>
    <property type="project" value="UniProtKB-SubCell"/>
</dbReference>
<gene>
    <name evidence="13" type="primary">Dvir\GJ14366</name>
    <name evidence="13" type="ORF">Dvir_GJ14366</name>
</gene>
<comment type="similarity">
    <text evidence="2 12">Belongs to the short-chain dehydrogenases/reductases (SDR) family.</text>
</comment>
<evidence type="ECO:0000256" key="5">
    <source>
        <dbReference type="ARBA" id="ARBA00022989"/>
    </source>
</evidence>
<evidence type="ECO:0000313" key="14">
    <source>
        <dbReference type="Proteomes" id="UP000008792"/>
    </source>
</evidence>
<dbReference type="HOGENOM" id="CLU_010194_2_5_1"/>
<evidence type="ECO:0000256" key="3">
    <source>
        <dbReference type="ARBA" id="ARBA00022692"/>
    </source>
</evidence>
<dbReference type="AlphaFoldDB" id="B4MB52"/>
<reference evidence="13 14" key="1">
    <citation type="journal article" date="2007" name="Nature">
        <title>Evolution of genes and genomes on the Drosophila phylogeny.</title>
        <authorList>
            <consortium name="Drosophila 12 Genomes Consortium"/>
            <person name="Clark A.G."/>
            <person name="Eisen M.B."/>
            <person name="Smith D.R."/>
            <person name="Bergman C.M."/>
            <person name="Oliver B."/>
            <person name="Markow T.A."/>
            <person name="Kaufman T.C."/>
            <person name="Kellis M."/>
            <person name="Gelbart W."/>
            <person name="Iyer V.N."/>
            <person name="Pollard D.A."/>
            <person name="Sackton T.B."/>
            <person name="Larracuente A.M."/>
            <person name="Singh N.D."/>
            <person name="Abad J.P."/>
            <person name="Abt D.N."/>
            <person name="Adryan B."/>
            <person name="Aguade M."/>
            <person name="Akashi H."/>
            <person name="Anderson W.W."/>
            <person name="Aquadro C.F."/>
            <person name="Ardell D.H."/>
            <person name="Arguello R."/>
            <person name="Artieri C.G."/>
            <person name="Barbash D.A."/>
            <person name="Barker D."/>
            <person name="Barsanti P."/>
            <person name="Batterham P."/>
            <person name="Batzoglou S."/>
            <person name="Begun D."/>
            <person name="Bhutkar A."/>
            <person name="Blanco E."/>
            <person name="Bosak S.A."/>
            <person name="Bradley R.K."/>
            <person name="Brand A.D."/>
            <person name="Brent M.R."/>
            <person name="Brooks A.N."/>
            <person name="Brown R.H."/>
            <person name="Butlin R.K."/>
            <person name="Caggese C."/>
            <person name="Calvi B.R."/>
            <person name="Bernardo de Carvalho A."/>
            <person name="Caspi A."/>
            <person name="Castrezana S."/>
            <person name="Celniker S.E."/>
            <person name="Chang J.L."/>
            <person name="Chapple C."/>
            <person name="Chatterji S."/>
            <person name="Chinwalla A."/>
            <person name="Civetta A."/>
            <person name="Clifton S.W."/>
            <person name="Comeron J.M."/>
            <person name="Costello J.C."/>
            <person name="Coyne J.A."/>
            <person name="Daub J."/>
            <person name="David R.G."/>
            <person name="Delcher A.L."/>
            <person name="Delehaunty K."/>
            <person name="Do C.B."/>
            <person name="Ebling H."/>
            <person name="Edwards K."/>
            <person name="Eickbush T."/>
            <person name="Evans J.D."/>
            <person name="Filipski A."/>
            <person name="Findeiss S."/>
            <person name="Freyhult E."/>
            <person name="Fulton L."/>
            <person name="Fulton R."/>
            <person name="Garcia A.C."/>
            <person name="Gardiner A."/>
            <person name="Garfield D.A."/>
            <person name="Garvin B.E."/>
            <person name="Gibson G."/>
            <person name="Gilbert D."/>
            <person name="Gnerre S."/>
            <person name="Godfrey J."/>
            <person name="Good R."/>
            <person name="Gotea V."/>
            <person name="Gravely B."/>
            <person name="Greenberg A.J."/>
            <person name="Griffiths-Jones S."/>
            <person name="Gross S."/>
            <person name="Guigo R."/>
            <person name="Gustafson E.A."/>
            <person name="Haerty W."/>
            <person name="Hahn M.W."/>
            <person name="Halligan D.L."/>
            <person name="Halpern A.L."/>
            <person name="Halter G.M."/>
            <person name="Han M.V."/>
            <person name="Heger A."/>
            <person name="Hillier L."/>
            <person name="Hinrichs A.S."/>
            <person name="Holmes I."/>
            <person name="Hoskins R.A."/>
            <person name="Hubisz M.J."/>
            <person name="Hultmark D."/>
            <person name="Huntley M.A."/>
            <person name="Jaffe D.B."/>
            <person name="Jagadeeshan S."/>
            <person name="Jeck W.R."/>
            <person name="Johnson J."/>
            <person name="Jones C.D."/>
            <person name="Jordan W.C."/>
            <person name="Karpen G.H."/>
            <person name="Kataoka E."/>
            <person name="Keightley P.D."/>
            <person name="Kheradpour P."/>
            <person name="Kirkness E.F."/>
            <person name="Koerich L.B."/>
            <person name="Kristiansen K."/>
            <person name="Kudrna D."/>
            <person name="Kulathinal R.J."/>
            <person name="Kumar S."/>
            <person name="Kwok R."/>
            <person name="Lander E."/>
            <person name="Langley C.H."/>
            <person name="Lapoint R."/>
            <person name="Lazzaro B.P."/>
            <person name="Lee S.J."/>
            <person name="Levesque L."/>
            <person name="Li R."/>
            <person name="Lin C.F."/>
            <person name="Lin M.F."/>
            <person name="Lindblad-Toh K."/>
            <person name="Llopart A."/>
            <person name="Long M."/>
            <person name="Low L."/>
            <person name="Lozovsky E."/>
            <person name="Lu J."/>
            <person name="Luo M."/>
            <person name="Machado C.A."/>
            <person name="Makalowski W."/>
            <person name="Marzo M."/>
            <person name="Matsuda M."/>
            <person name="Matzkin L."/>
            <person name="McAllister B."/>
            <person name="McBride C.S."/>
            <person name="McKernan B."/>
            <person name="McKernan K."/>
            <person name="Mendez-Lago M."/>
            <person name="Minx P."/>
            <person name="Mollenhauer M.U."/>
            <person name="Montooth K."/>
            <person name="Mount S.M."/>
            <person name="Mu X."/>
            <person name="Myers E."/>
            <person name="Negre B."/>
            <person name="Newfeld S."/>
            <person name="Nielsen R."/>
            <person name="Noor M.A."/>
            <person name="O'Grady P."/>
            <person name="Pachter L."/>
            <person name="Papaceit M."/>
            <person name="Parisi M.J."/>
            <person name="Parisi M."/>
            <person name="Parts L."/>
            <person name="Pedersen J.S."/>
            <person name="Pesole G."/>
            <person name="Phillippy A.M."/>
            <person name="Ponting C.P."/>
            <person name="Pop M."/>
            <person name="Porcelli D."/>
            <person name="Powell J.R."/>
            <person name="Prohaska S."/>
            <person name="Pruitt K."/>
            <person name="Puig M."/>
            <person name="Quesneville H."/>
            <person name="Ram K.R."/>
            <person name="Rand D."/>
            <person name="Rasmussen M.D."/>
            <person name="Reed L.K."/>
            <person name="Reenan R."/>
            <person name="Reily A."/>
            <person name="Remington K.A."/>
            <person name="Rieger T.T."/>
            <person name="Ritchie M.G."/>
            <person name="Robin C."/>
            <person name="Rogers Y.H."/>
            <person name="Rohde C."/>
            <person name="Rozas J."/>
            <person name="Rubenfield M.J."/>
            <person name="Ruiz A."/>
            <person name="Russo S."/>
            <person name="Salzberg S.L."/>
            <person name="Sanchez-Gracia A."/>
            <person name="Saranga D.J."/>
            <person name="Sato H."/>
            <person name="Schaeffer S.W."/>
            <person name="Schatz M.C."/>
            <person name="Schlenke T."/>
            <person name="Schwartz R."/>
            <person name="Segarra C."/>
            <person name="Singh R.S."/>
            <person name="Sirot L."/>
            <person name="Sirota M."/>
            <person name="Sisneros N.B."/>
            <person name="Smith C.D."/>
            <person name="Smith T.F."/>
            <person name="Spieth J."/>
            <person name="Stage D.E."/>
            <person name="Stark A."/>
            <person name="Stephan W."/>
            <person name="Strausberg R.L."/>
            <person name="Strempel S."/>
            <person name="Sturgill D."/>
            <person name="Sutton G."/>
            <person name="Sutton G.G."/>
            <person name="Tao W."/>
            <person name="Teichmann S."/>
            <person name="Tobari Y.N."/>
            <person name="Tomimura Y."/>
            <person name="Tsolas J.M."/>
            <person name="Valente V.L."/>
            <person name="Venter E."/>
            <person name="Venter J.C."/>
            <person name="Vicario S."/>
            <person name="Vieira F.G."/>
            <person name="Vilella A.J."/>
            <person name="Villasante A."/>
            <person name="Walenz B."/>
            <person name="Wang J."/>
            <person name="Wasserman M."/>
            <person name="Watts T."/>
            <person name="Wilson D."/>
            <person name="Wilson R.K."/>
            <person name="Wing R.A."/>
            <person name="Wolfner M.F."/>
            <person name="Wong A."/>
            <person name="Wong G.K."/>
            <person name="Wu C.I."/>
            <person name="Wu G."/>
            <person name="Yamamoto D."/>
            <person name="Yang H.P."/>
            <person name="Yang S.P."/>
            <person name="Yorke J.A."/>
            <person name="Yoshida K."/>
            <person name="Zdobnov E."/>
            <person name="Zhang P."/>
            <person name="Zhang Y."/>
            <person name="Zimin A.V."/>
            <person name="Baldwin J."/>
            <person name="Abdouelleil A."/>
            <person name="Abdulkadir J."/>
            <person name="Abebe A."/>
            <person name="Abera B."/>
            <person name="Abreu J."/>
            <person name="Acer S.C."/>
            <person name="Aftuck L."/>
            <person name="Alexander A."/>
            <person name="An P."/>
            <person name="Anderson E."/>
            <person name="Anderson S."/>
            <person name="Arachi H."/>
            <person name="Azer M."/>
            <person name="Bachantsang P."/>
            <person name="Barry A."/>
            <person name="Bayul T."/>
            <person name="Berlin A."/>
            <person name="Bessette D."/>
            <person name="Bloom T."/>
            <person name="Blye J."/>
            <person name="Boguslavskiy L."/>
            <person name="Bonnet C."/>
            <person name="Boukhgalter B."/>
            <person name="Bourzgui I."/>
            <person name="Brown A."/>
            <person name="Cahill P."/>
            <person name="Channer S."/>
            <person name="Cheshatsang Y."/>
            <person name="Chuda L."/>
            <person name="Citroen M."/>
            <person name="Collymore A."/>
            <person name="Cooke P."/>
            <person name="Costello M."/>
            <person name="D'Aco K."/>
            <person name="Daza R."/>
            <person name="De Haan G."/>
            <person name="DeGray S."/>
            <person name="DeMaso C."/>
            <person name="Dhargay N."/>
            <person name="Dooley K."/>
            <person name="Dooley E."/>
            <person name="Doricent M."/>
            <person name="Dorje P."/>
            <person name="Dorjee K."/>
            <person name="Dupes A."/>
            <person name="Elong R."/>
            <person name="Falk J."/>
            <person name="Farina A."/>
            <person name="Faro S."/>
            <person name="Ferguson D."/>
            <person name="Fisher S."/>
            <person name="Foley C.D."/>
            <person name="Franke A."/>
            <person name="Friedrich D."/>
            <person name="Gadbois L."/>
            <person name="Gearin G."/>
            <person name="Gearin C.R."/>
            <person name="Giannoukos G."/>
            <person name="Goode T."/>
            <person name="Graham J."/>
            <person name="Grandbois E."/>
            <person name="Grewal S."/>
            <person name="Gyaltsen K."/>
            <person name="Hafez N."/>
            <person name="Hagos B."/>
            <person name="Hall J."/>
            <person name="Henson C."/>
            <person name="Hollinger A."/>
            <person name="Honan T."/>
            <person name="Huard M.D."/>
            <person name="Hughes L."/>
            <person name="Hurhula B."/>
            <person name="Husby M.E."/>
            <person name="Kamat A."/>
            <person name="Kanga B."/>
            <person name="Kashin S."/>
            <person name="Khazanovich D."/>
            <person name="Kisner P."/>
            <person name="Lance K."/>
            <person name="Lara M."/>
            <person name="Lee W."/>
            <person name="Lennon N."/>
            <person name="Letendre F."/>
            <person name="LeVine R."/>
            <person name="Lipovsky A."/>
            <person name="Liu X."/>
            <person name="Liu J."/>
            <person name="Liu S."/>
            <person name="Lokyitsang T."/>
            <person name="Lokyitsang Y."/>
            <person name="Lubonja R."/>
            <person name="Lui A."/>
            <person name="MacDonald P."/>
            <person name="Magnisalis V."/>
            <person name="Maru K."/>
            <person name="Matthews C."/>
            <person name="McCusker W."/>
            <person name="McDonough S."/>
            <person name="Mehta T."/>
            <person name="Meldrim J."/>
            <person name="Meneus L."/>
            <person name="Mihai O."/>
            <person name="Mihalev A."/>
            <person name="Mihova T."/>
            <person name="Mittelman R."/>
            <person name="Mlenga V."/>
            <person name="Montmayeur A."/>
            <person name="Mulrain L."/>
            <person name="Navidi A."/>
            <person name="Naylor J."/>
            <person name="Negash T."/>
            <person name="Nguyen T."/>
            <person name="Nguyen N."/>
            <person name="Nicol R."/>
            <person name="Norbu C."/>
            <person name="Norbu N."/>
            <person name="Novod N."/>
            <person name="O'Neill B."/>
            <person name="Osman S."/>
            <person name="Markiewicz E."/>
            <person name="Oyono O.L."/>
            <person name="Patti C."/>
            <person name="Phunkhang P."/>
            <person name="Pierre F."/>
            <person name="Priest M."/>
            <person name="Raghuraman S."/>
            <person name="Rege F."/>
            <person name="Reyes R."/>
            <person name="Rise C."/>
            <person name="Rogov P."/>
            <person name="Ross K."/>
            <person name="Ryan E."/>
            <person name="Settipalli S."/>
            <person name="Shea T."/>
            <person name="Sherpa N."/>
            <person name="Shi L."/>
            <person name="Shih D."/>
            <person name="Sparrow T."/>
            <person name="Spaulding J."/>
            <person name="Stalker J."/>
            <person name="Stange-Thomann N."/>
            <person name="Stavropoulos S."/>
            <person name="Stone C."/>
            <person name="Strader C."/>
            <person name="Tesfaye S."/>
            <person name="Thomson T."/>
            <person name="Thoulutsang Y."/>
            <person name="Thoulutsang D."/>
            <person name="Topham K."/>
            <person name="Topping I."/>
            <person name="Tsamla T."/>
            <person name="Vassiliev H."/>
            <person name="Vo A."/>
            <person name="Wangchuk T."/>
            <person name="Wangdi T."/>
            <person name="Weiand M."/>
            <person name="Wilkinson J."/>
            <person name="Wilson A."/>
            <person name="Yadav S."/>
            <person name="Young G."/>
            <person name="Yu Q."/>
            <person name="Zembek L."/>
            <person name="Zhong D."/>
            <person name="Zimmer A."/>
            <person name="Zwirko Z."/>
            <person name="Jaffe D.B."/>
            <person name="Alvarez P."/>
            <person name="Brockman W."/>
            <person name="Butler J."/>
            <person name="Chin C."/>
            <person name="Gnerre S."/>
            <person name="Grabherr M."/>
            <person name="Kleber M."/>
            <person name="Mauceli E."/>
            <person name="MacCallum I."/>
        </authorList>
    </citation>
    <scope>NUCLEOTIDE SEQUENCE [LARGE SCALE GENOMIC DNA]</scope>
    <source>
        <strain evidence="14">Tucson 15010-1051.87</strain>
    </source>
</reference>
<dbReference type="PhylomeDB" id="B4MB52"/>